<feature type="transmembrane region" description="Helical" evidence="7">
    <location>
        <begin position="43"/>
        <end position="62"/>
    </location>
</feature>
<name>A0A9P8PY79_WICPI</name>
<evidence type="ECO:0000313" key="9">
    <source>
        <dbReference type="EMBL" id="KAH3679424.1"/>
    </source>
</evidence>
<keyword evidence="10" id="KW-1185">Reference proteome</keyword>
<dbReference type="InterPro" id="IPR004841">
    <property type="entry name" value="AA-permease/SLC12A_dom"/>
</dbReference>
<dbReference type="InterPro" id="IPR050524">
    <property type="entry name" value="APC_YAT"/>
</dbReference>
<gene>
    <name evidence="9" type="ORF">WICPIJ_008617</name>
</gene>
<keyword evidence="2" id="KW-0813">Transport</keyword>
<dbReference type="GO" id="GO:0016020">
    <property type="term" value="C:membrane"/>
    <property type="evidence" value="ECO:0007669"/>
    <property type="project" value="UniProtKB-SubCell"/>
</dbReference>
<comment type="subcellular location">
    <subcellularLocation>
        <location evidence="1">Membrane</location>
        <topology evidence="1">Multi-pass membrane protein</topology>
    </subcellularLocation>
</comment>
<keyword evidence="5 7" id="KW-1133">Transmembrane helix</keyword>
<feature type="transmembrane region" description="Helical" evidence="7">
    <location>
        <begin position="169"/>
        <end position="189"/>
    </location>
</feature>
<dbReference type="EMBL" id="JAEUBG010004940">
    <property type="protein sequence ID" value="KAH3679424.1"/>
    <property type="molecule type" value="Genomic_DNA"/>
</dbReference>
<evidence type="ECO:0000256" key="2">
    <source>
        <dbReference type="ARBA" id="ARBA00022448"/>
    </source>
</evidence>
<keyword evidence="4" id="KW-0029">Amino-acid transport</keyword>
<feature type="transmembrane region" description="Helical" evidence="7">
    <location>
        <begin position="255"/>
        <end position="272"/>
    </location>
</feature>
<accession>A0A9P8PY79</accession>
<evidence type="ECO:0000256" key="3">
    <source>
        <dbReference type="ARBA" id="ARBA00022692"/>
    </source>
</evidence>
<dbReference type="OrthoDB" id="3900342at2759"/>
<evidence type="ECO:0000256" key="6">
    <source>
        <dbReference type="ARBA" id="ARBA00023136"/>
    </source>
</evidence>
<feature type="transmembrane region" description="Helical" evidence="7">
    <location>
        <begin position="144"/>
        <end position="163"/>
    </location>
</feature>
<dbReference type="GO" id="GO:0015171">
    <property type="term" value="F:amino acid transmembrane transporter activity"/>
    <property type="evidence" value="ECO:0007669"/>
    <property type="project" value="TreeGrafter"/>
</dbReference>
<reference evidence="9" key="1">
    <citation type="journal article" date="2021" name="Open Biol.">
        <title>Shared evolutionary footprints suggest mitochondrial oxidative damage underlies multiple complex I losses in fungi.</title>
        <authorList>
            <person name="Schikora-Tamarit M.A."/>
            <person name="Marcet-Houben M."/>
            <person name="Nosek J."/>
            <person name="Gabaldon T."/>
        </authorList>
    </citation>
    <scope>NUCLEOTIDE SEQUENCE</scope>
    <source>
        <strain evidence="9">CBS2887</strain>
    </source>
</reference>
<evidence type="ECO:0000256" key="4">
    <source>
        <dbReference type="ARBA" id="ARBA00022970"/>
    </source>
</evidence>
<keyword evidence="3 7" id="KW-0812">Transmembrane</keyword>
<feature type="domain" description="Amino acid permease/ SLC12A" evidence="8">
    <location>
        <begin position="2"/>
        <end position="277"/>
    </location>
</feature>
<organism evidence="9 10">
    <name type="scientific">Wickerhamomyces pijperi</name>
    <name type="common">Yeast</name>
    <name type="synonym">Pichia pijperi</name>
    <dbReference type="NCBI Taxonomy" id="599730"/>
    <lineage>
        <taxon>Eukaryota</taxon>
        <taxon>Fungi</taxon>
        <taxon>Dikarya</taxon>
        <taxon>Ascomycota</taxon>
        <taxon>Saccharomycotina</taxon>
        <taxon>Saccharomycetes</taxon>
        <taxon>Phaffomycetales</taxon>
        <taxon>Wickerhamomycetaceae</taxon>
        <taxon>Wickerhamomyces</taxon>
    </lineage>
</organism>
<reference evidence="9" key="2">
    <citation type="submission" date="2021-01" db="EMBL/GenBank/DDBJ databases">
        <authorList>
            <person name="Schikora-Tamarit M.A."/>
        </authorList>
    </citation>
    <scope>NUCLEOTIDE SEQUENCE</scope>
    <source>
        <strain evidence="9">CBS2887</strain>
    </source>
</reference>
<evidence type="ECO:0000256" key="7">
    <source>
        <dbReference type="SAM" id="Phobius"/>
    </source>
</evidence>
<evidence type="ECO:0000256" key="1">
    <source>
        <dbReference type="ARBA" id="ARBA00004141"/>
    </source>
</evidence>
<dbReference type="AlphaFoldDB" id="A0A9P8PY79"/>
<dbReference type="Gene3D" id="1.20.1740.10">
    <property type="entry name" value="Amino acid/polyamine transporter I"/>
    <property type="match status" value="1"/>
</dbReference>
<feature type="transmembrane region" description="Helical" evidence="7">
    <location>
        <begin position="210"/>
        <end position="235"/>
    </location>
</feature>
<feature type="non-terminal residue" evidence="9">
    <location>
        <position position="1"/>
    </location>
</feature>
<dbReference type="Pfam" id="PF00324">
    <property type="entry name" value="AA_permease"/>
    <property type="match status" value="1"/>
</dbReference>
<evidence type="ECO:0000313" key="10">
    <source>
        <dbReference type="Proteomes" id="UP000774326"/>
    </source>
</evidence>
<protein>
    <recommendedName>
        <fullName evidence="8">Amino acid permease/ SLC12A domain-containing protein</fullName>
    </recommendedName>
</protein>
<dbReference type="PANTHER" id="PTHR43341">
    <property type="entry name" value="AMINO ACID PERMEASE"/>
    <property type="match status" value="1"/>
</dbReference>
<comment type="caution">
    <text evidence="9">The sequence shown here is derived from an EMBL/GenBank/DDBJ whole genome shotgun (WGS) entry which is preliminary data.</text>
</comment>
<evidence type="ECO:0000259" key="8">
    <source>
        <dbReference type="Pfam" id="PF00324"/>
    </source>
</evidence>
<keyword evidence="6 7" id="KW-0472">Membrane</keyword>
<sequence length="323" mass="35594">GFKGVCTVFVTACYSLGGTELVGVTGAESTNPRKHLPKAIKQVFWRIILFFLGSLTLISLLVNADDKRLLGSYSSDAKASPFVIAIRNGGIKGLPHVMNAVILVSVLSVGNSCVYGCSRTLASLAAQGLAPKCFNYVDRMGRPIVGMAANAVVGLLCYCVASKNQGTVFAWLMSLCGVSAILIWSSICLSHIRFRLAMKVQGRSTSELAFASHAGIYGSIFTLLMYVLVLSVQFWISLFPLGGSGADVTSFFQNYLGGVLVLVFIIGRKLWVRKFWEMIPLKDIDLDDGRSAVDIDLMQQEIREEKEMLRTRNFFYRTYRFWC</sequence>
<evidence type="ECO:0000256" key="5">
    <source>
        <dbReference type="ARBA" id="ARBA00022989"/>
    </source>
</evidence>
<proteinExistence type="predicted"/>
<dbReference type="Proteomes" id="UP000774326">
    <property type="component" value="Unassembled WGS sequence"/>
</dbReference>
<dbReference type="PANTHER" id="PTHR43341:SF1">
    <property type="entry name" value="GENERAL AMINO-ACID PERMEASE GAP1"/>
    <property type="match status" value="1"/>
</dbReference>